<evidence type="ECO:0000256" key="1">
    <source>
        <dbReference type="SAM" id="SignalP"/>
    </source>
</evidence>
<protein>
    <recommendedName>
        <fullName evidence="4">Lipoprotein</fullName>
    </recommendedName>
</protein>
<dbReference type="AlphaFoldDB" id="A0A158EGB1"/>
<gene>
    <name evidence="2" type="ORF">AWB78_07746</name>
</gene>
<sequence>MKQTLNPKLIAMMAASALVATVAGVGGAHAQGMPADAQQLVQTMRPMYMSQDTQDQTQSAAMPAAQADESAYGGMAAGASASASGRRQGGCGDAPRCDIFFGQ</sequence>
<reference evidence="2" key="1">
    <citation type="submission" date="2016-01" db="EMBL/GenBank/DDBJ databases">
        <authorList>
            <person name="Peeters C."/>
        </authorList>
    </citation>
    <scope>NUCLEOTIDE SEQUENCE</scope>
    <source>
        <strain evidence="2">LMG 29321</strain>
    </source>
</reference>
<accession>A0A158EGB1</accession>
<evidence type="ECO:0008006" key="4">
    <source>
        <dbReference type="Google" id="ProtNLM"/>
    </source>
</evidence>
<keyword evidence="1" id="KW-0732">Signal</keyword>
<comment type="caution">
    <text evidence="2">The sequence shown here is derived from an EMBL/GenBank/DDBJ whole genome shotgun (WGS) entry which is preliminary data.</text>
</comment>
<feature type="chain" id="PRO_5007625149" description="Lipoprotein" evidence="1">
    <location>
        <begin position="31"/>
        <end position="103"/>
    </location>
</feature>
<name>A0A158EGB1_9BURK</name>
<organism evidence="2 3">
    <name type="scientific">Caballeronia calidae</name>
    <dbReference type="NCBI Taxonomy" id="1777139"/>
    <lineage>
        <taxon>Bacteria</taxon>
        <taxon>Pseudomonadati</taxon>
        <taxon>Pseudomonadota</taxon>
        <taxon>Betaproteobacteria</taxon>
        <taxon>Burkholderiales</taxon>
        <taxon>Burkholderiaceae</taxon>
        <taxon>Caballeronia</taxon>
    </lineage>
</organism>
<evidence type="ECO:0000313" key="2">
    <source>
        <dbReference type="EMBL" id="SAL05868.1"/>
    </source>
</evidence>
<proteinExistence type="predicted"/>
<feature type="signal peptide" evidence="1">
    <location>
        <begin position="1"/>
        <end position="30"/>
    </location>
</feature>
<dbReference type="EMBL" id="FCOX02000093">
    <property type="protein sequence ID" value="SAL05868.1"/>
    <property type="molecule type" value="Genomic_DNA"/>
</dbReference>
<evidence type="ECO:0000313" key="3">
    <source>
        <dbReference type="Proteomes" id="UP000071859"/>
    </source>
</evidence>
<dbReference type="Proteomes" id="UP000071859">
    <property type="component" value="Unassembled WGS sequence"/>
</dbReference>
<dbReference type="RefSeq" id="WP_232478042.1">
    <property type="nucleotide sequence ID" value="NZ_FCOX02000093.1"/>
</dbReference>
<keyword evidence="3" id="KW-1185">Reference proteome</keyword>